<organism evidence="2 3">
    <name type="scientific">Euplotes crassus</name>
    <dbReference type="NCBI Taxonomy" id="5936"/>
    <lineage>
        <taxon>Eukaryota</taxon>
        <taxon>Sar</taxon>
        <taxon>Alveolata</taxon>
        <taxon>Ciliophora</taxon>
        <taxon>Intramacronucleata</taxon>
        <taxon>Spirotrichea</taxon>
        <taxon>Hypotrichia</taxon>
        <taxon>Euplotida</taxon>
        <taxon>Euplotidae</taxon>
        <taxon>Moneuplotes</taxon>
    </lineage>
</organism>
<feature type="compositionally biased region" description="Basic and acidic residues" evidence="1">
    <location>
        <begin position="958"/>
        <end position="970"/>
    </location>
</feature>
<evidence type="ECO:0000313" key="2">
    <source>
        <dbReference type="EMBL" id="CAI2375129.1"/>
    </source>
</evidence>
<feature type="compositionally biased region" description="Low complexity" evidence="1">
    <location>
        <begin position="28"/>
        <end position="41"/>
    </location>
</feature>
<keyword evidence="3" id="KW-1185">Reference proteome</keyword>
<feature type="compositionally biased region" description="Basic residues" evidence="1">
    <location>
        <begin position="65"/>
        <end position="78"/>
    </location>
</feature>
<feature type="compositionally biased region" description="Basic and acidic residues" evidence="1">
    <location>
        <begin position="79"/>
        <end position="94"/>
    </location>
</feature>
<dbReference type="EMBL" id="CAMPGE010016581">
    <property type="protein sequence ID" value="CAI2375129.1"/>
    <property type="molecule type" value="Genomic_DNA"/>
</dbReference>
<evidence type="ECO:0000256" key="1">
    <source>
        <dbReference type="SAM" id="MobiDB-lite"/>
    </source>
</evidence>
<comment type="caution">
    <text evidence="2">The sequence shown here is derived from an EMBL/GenBank/DDBJ whole genome shotgun (WGS) entry which is preliminary data.</text>
</comment>
<dbReference type="Proteomes" id="UP001295684">
    <property type="component" value="Unassembled WGS sequence"/>
</dbReference>
<gene>
    <name evidence="2" type="ORF">ECRASSUSDP1_LOCUS16489</name>
</gene>
<feature type="compositionally biased region" description="Polar residues" evidence="1">
    <location>
        <begin position="55"/>
        <end position="64"/>
    </location>
</feature>
<accession>A0AAD1XM32</accession>
<feature type="compositionally biased region" description="Polar residues" evidence="1">
    <location>
        <begin position="900"/>
        <end position="924"/>
    </location>
</feature>
<feature type="region of interest" description="Disordered" evidence="1">
    <location>
        <begin position="656"/>
        <end position="704"/>
    </location>
</feature>
<reference evidence="2" key="1">
    <citation type="submission" date="2023-07" db="EMBL/GenBank/DDBJ databases">
        <authorList>
            <consortium name="AG Swart"/>
            <person name="Singh M."/>
            <person name="Singh A."/>
            <person name="Seah K."/>
            <person name="Emmerich C."/>
        </authorList>
    </citation>
    <scope>NUCLEOTIDE SEQUENCE</scope>
    <source>
        <strain evidence="2">DP1</strain>
    </source>
</reference>
<protein>
    <submittedName>
        <fullName evidence="2">Uncharacterized protein</fullName>
    </submittedName>
</protein>
<name>A0AAD1XM32_EUPCR</name>
<feature type="region of interest" description="Disordered" evidence="1">
    <location>
        <begin position="350"/>
        <end position="376"/>
    </location>
</feature>
<evidence type="ECO:0000313" key="3">
    <source>
        <dbReference type="Proteomes" id="UP001295684"/>
    </source>
</evidence>
<sequence length="986" mass="112969">MDNYTKPKPRFIKIKDTNKPHHNRETNKSFTTSSKTKYASKFHSDKATHKHKNKTSGYLNTLKSTIKKVKSQIRRKSKSRELNNKSHDAKSRDSTIKRSFKLDTYDSNIDEDSIPIRVKEKQSYVIMKLHNGEKYAILRNKFLMHCNKLSKKLQSSPEDKDIEILLPKWVDTHLFKASNFHEILSLTKKEAHKMFAKIRDIKIIQKLICLAKIFDLDDIGEILVSQATSSFCETSEVETSILSESKINQQPHTLQSVKMFDNKDTKEVINTISEEDDGAGSNFSFDETSFSNKIKVSKNKNSIKVNSYKVTPHSENEESLKNFLRNETSCRVAHKNKTVASKENEPDFYPVKSLFNNGEKKQKKSESASDTNTSTSNFCAKSLKSCPNGFQRGSEFSTRNHSKNTRQKIRNNSLFVKHEAKIRERLFIEKSIDKILSNDINNSTLKLRRNYASSNRSKERKANLQKDIVNMLENSLMLSKSNRSNTRTHEPTFMESIKGSSVAKEDLTFMNKDIQAEKSTSDNKCHKKDTLSKNEFMLLERILEKDDEIKELRKKLDVYQNTNQLNYTQPLNFRNPSIMNYPDPELHLPKNDQCPCYHCEFHSRAQSTKNKNFYGKPNSFNATCNPSSCENSCLNIVKKQDFYKANKTKYFKNSQRGVKYQPVPSQTAMSKDKDRYRTLSKASSLPYESEPHKRNASRLKKRNNSKDVYKNELDFYGKSCHSHNSRGCLKSGHTSNTQSIADINDIPKEEFGSKVVKFSFKEVDVSHENIQKATEKELSKLRVSGRKVTNPIGHLKNKSIDKNFLCPNPFNTPNPNIHSKKDSSLPLPSSPSSKPYKSNPPKIKAVINLKSLLNKPTKESTPLNSPSPKALPPAHSVPAKPPSADPKILKSPNNRESECSEQIFNNEVPKSTHRTTNNYQSHQFSAAPDSCTEQDTLCNYEEKNKEDSSLDESSMKPMSEENTERKELKVFKTRNNNQGQEEKRCG</sequence>
<feature type="region of interest" description="Disordered" evidence="1">
    <location>
        <begin position="853"/>
        <end position="986"/>
    </location>
</feature>
<feature type="compositionally biased region" description="Basic and acidic residues" evidence="1">
    <location>
        <begin position="13"/>
        <end position="27"/>
    </location>
</feature>
<dbReference type="AlphaFoldDB" id="A0AAD1XM32"/>
<feature type="compositionally biased region" description="Basic and acidic residues" evidence="1">
    <location>
        <begin position="358"/>
        <end position="367"/>
    </location>
</feature>
<proteinExistence type="predicted"/>
<feature type="region of interest" description="Disordered" evidence="1">
    <location>
        <begin position="803"/>
        <end position="841"/>
    </location>
</feature>
<feature type="compositionally biased region" description="Basic residues" evidence="1">
    <location>
        <begin position="694"/>
        <end position="703"/>
    </location>
</feature>
<feature type="compositionally biased region" description="Low complexity" evidence="1">
    <location>
        <begin position="824"/>
        <end position="841"/>
    </location>
</feature>
<feature type="region of interest" description="Disordered" evidence="1">
    <location>
        <begin position="1"/>
        <end position="94"/>
    </location>
</feature>